<dbReference type="AlphaFoldDB" id="A0A9N7UC23"/>
<sequence length="141" mass="14218">MAGATAVGEGKDICCVCNRADRRPPSPGPLPLSHPPPFSARLRLSGAARTGASDTCVARGSGGESRGGAGLTSPATVSLKCPAATEVMALLGPGPCGCSTTRPSTVEPRVRSGQGRTNEVRAAVLGDLCPSEAPIAFWLLH</sequence>
<feature type="region of interest" description="Disordered" evidence="1">
    <location>
        <begin position="51"/>
        <end position="74"/>
    </location>
</feature>
<reference evidence="2" key="1">
    <citation type="submission" date="2020-03" db="EMBL/GenBank/DDBJ databases">
        <authorList>
            <person name="Weist P."/>
        </authorList>
    </citation>
    <scope>NUCLEOTIDE SEQUENCE</scope>
</reference>
<organism evidence="2 3">
    <name type="scientific">Pleuronectes platessa</name>
    <name type="common">European plaice</name>
    <dbReference type="NCBI Taxonomy" id="8262"/>
    <lineage>
        <taxon>Eukaryota</taxon>
        <taxon>Metazoa</taxon>
        <taxon>Chordata</taxon>
        <taxon>Craniata</taxon>
        <taxon>Vertebrata</taxon>
        <taxon>Euteleostomi</taxon>
        <taxon>Actinopterygii</taxon>
        <taxon>Neopterygii</taxon>
        <taxon>Teleostei</taxon>
        <taxon>Neoteleostei</taxon>
        <taxon>Acanthomorphata</taxon>
        <taxon>Carangaria</taxon>
        <taxon>Pleuronectiformes</taxon>
        <taxon>Pleuronectoidei</taxon>
        <taxon>Pleuronectidae</taxon>
        <taxon>Pleuronectes</taxon>
    </lineage>
</organism>
<protein>
    <submittedName>
        <fullName evidence="2">Uncharacterized protein</fullName>
    </submittedName>
</protein>
<feature type="compositionally biased region" description="Gly residues" evidence="1">
    <location>
        <begin position="60"/>
        <end position="70"/>
    </location>
</feature>
<evidence type="ECO:0000256" key="1">
    <source>
        <dbReference type="SAM" id="MobiDB-lite"/>
    </source>
</evidence>
<comment type="caution">
    <text evidence="2">The sequence shown here is derived from an EMBL/GenBank/DDBJ whole genome shotgun (WGS) entry which is preliminary data.</text>
</comment>
<evidence type="ECO:0000313" key="3">
    <source>
        <dbReference type="Proteomes" id="UP001153269"/>
    </source>
</evidence>
<dbReference type="Proteomes" id="UP001153269">
    <property type="component" value="Unassembled WGS sequence"/>
</dbReference>
<proteinExistence type="predicted"/>
<dbReference type="EMBL" id="CADEAL010001112">
    <property type="protein sequence ID" value="CAB1429099.1"/>
    <property type="molecule type" value="Genomic_DNA"/>
</dbReference>
<gene>
    <name evidence="2" type="ORF">PLEPLA_LOCUS17074</name>
</gene>
<name>A0A9N7UC23_PLEPL</name>
<keyword evidence="3" id="KW-1185">Reference proteome</keyword>
<evidence type="ECO:0000313" key="2">
    <source>
        <dbReference type="EMBL" id="CAB1429099.1"/>
    </source>
</evidence>
<accession>A0A9N7UC23</accession>